<proteinExistence type="predicted"/>
<keyword evidence="3" id="KW-1185">Reference proteome</keyword>
<evidence type="ECO:0000313" key="3">
    <source>
        <dbReference type="Proteomes" id="UP000789572"/>
    </source>
</evidence>
<gene>
    <name evidence="2" type="ORF">POCULU_LOCUS2436</name>
</gene>
<comment type="caution">
    <text evidence="2">The sequence shown here is derived from an EMBL/GenBank/DDBJ whole genome shotgun (WGS) entry which is preliminary data.</text>
</comment>
<keyword evidence="1" id="KW-0732">Signal</keyword>
<dbReference type="EMBL" id="CAJVPJ010000227">
    <property type="protein sequence ID" value="CAG8498269.1"/>
    <property type="molecule type" value="Genomic_DNA"/>
</dbReference>
<feature type="signal peptide" evidence="1">
    <location>
        <begin position="1"/>
        <end position="23"/>
    </location>
</feature>
<evidence type="ECO:0000313" key="2">
    <source>
        <dbReference type="EMBL" id="CAG8498269.1"/>
    </source>
</evidence>
<evidence type="ECO:0000256" key="1">
    <source>
        <dbReference type="SAM" id="SignalP"/>
    </source>
</evidence>
<protein>
    <submittedName>
        <fullName evidence="2">9125_t:CDS:1</fullName>
    </submittedName>
</protein>
<organism evidence="2 3">
    <name type="scientific">Paraglomus occultum</name>
    <dbReference type="NCBI Taxonomy" id="144539"/>
    <lineage>
        <taxon>Eukaryota</taxon>
        <taxon>Fungi</taxon>
        <taxon>Fungi incertae sedis</taxon>
        <taxon>Mucoromycota</taxon>
        <taxon>Glomeromycotina</taxon>
        <taxon>Glomeromycetes</taxon>
        <taxon>Paraglomerales</taxon>
        <taxon>Paraglomeraceae</taxon>
        <taxon>Paraglomus</taxon>
    </lineage>
</organism>
<feature type="chain" id="PRO_5040185372" evidence="1">
    <location>
        <begin position="24"/>
        <end position="134"/>
    </location>
</feature>
<sequence>MAFFKVSRLLAILVVMFAALAVCSPIVNLSERQNTPVLHVPSPGPGPWAIESIQNVSWWCNECGQNDRVVIEIIKNGTTVVRRTTGHNANSGTKDFLIDPRWATVGDTFTVRVTDTRLHVSGTSGPFTVFKTQG</sequence>
<reference evidence="2" key="1">
    <citation type="submission" date="2021-06" db="EMBL/GenBank/DDBJ databases">
        <authorList>
            <person name="Kallberg Y."/>
            <person name="Tangrot J."/>
            <person name="Rosling A."/>
        </authorList>
    </citation>
    <scope>NUCLEOTIDE SEQUENCE</scope>
    <source>
        <strain evidence="2">IA702</strain>
    </source>
</reference>
<dbReference type="AlphaFoldDB" id="A0A9N9EZM5"/>
<dbReference type="OrthoDB" id="2313472at2759"/>
<name>A0A9N9EZM5_9GLOM</name>
<accession>A0A9N9EZM5</accession>
<dbReference type="Proteomes" id="UP000789572">
    <property type="component" value="Unassembled WGS sequence"/>
</dbReference>